<protein>
    <submittedName>
        <fullName evidence="1">Uncharacterized protein</fullName>
    </submittedName>
</protein>
<organism evidence="1 2">
    <name type="scientific">Limosilactobacillus reuteri</name>
    <name type="common">Lactobacillus reuteri</name>
    <dbReference type="NCBI Taxonomy" id="1598"/>
    <lineage>
        <taxon>Bacteria</taxon>
        <taxon>Bacillati</taxon>
        <taxon>Bacillota</taxon>
        <taxon>Bacilli</taxon>
        <taxon>Lactobacillales</taxon>
        <taxon>Lactobacillaceae</taxon>
        <taxon>Limosilactobacillus</taxon>
    </lineage>
</organism>
<sequence>MMNLKMNAQNNQGQAMDCFVSEWEEDVLLKVLNNANIVGVNYLKVGDNYLFESNYNGDILQKVSDDDKIIVGDKDYKAVVVIKEETYYERETHHDYGFFFTNDDKKIEKFKAYVQANELSDENDLELNTQKLEGKIFPSWRERREMALSGMYLG</sequence>
<dbReference type="AlphaFoldDB" id="A0A7L6BIS6"/>
<dbReference type="EMBL" id="CP059275">
    <property type="protein sequence ID" value="QLQ62025.1"/>
    <property type="molecule type" value="Genomic_DNA"/>
</dbReference>
<name>A0A7L6BIS6_LIMRT</name>
<proteinExistence type="predicted"/>
<reference evidence="1 2" key="1">
    <citation type="submission" date="2020-07" db="EMBL/GenBank/DDBJ databases">
        <title>Genome sequence of Lactobacillus reuteri CNEI-KCA3 isolated from the faeces of a reared-broiler chicken, South-East Nigeria, reveals presence of CRISPR arrays.</title>
        <authorList>
            <person name="Anukam K.C."/>
            <person name="Ibezim C.N."/>
            <person name="BeecK W.V."/>
            <person name="Allonsius C."/>
            <person name="Broek M.D."/>
            <person name="Tuyaerts I."/>
            <person name="Attama A."/>
            <person name="Esimone C.O."/>
            <person name="Lebeer S."/>
        </authorList>
    </citation>
    <scope>NUCLEOTIDE SEQUENCE [LARGE SCALE GENOMIC DNA]</scope>
    <source>
        <strain evidence="1 2">CNEI-KCA3</strain>
    </source>
</reference>
<gene>
    <name evidence="1" type="ORF">HHK02_01480</name>
</gene>
<accession>A0A7L6BIS6</accession>
<dbReference type="Proteomes" id="UP000510868">
    <property type="component" value="Chromosome"/>
</dbReference>
<evidence type="ECO:0000313" key="1">
    <source>
        <dbReference type="EMBL" id="QLQ62025.1"/>
    </source>
</evidence>
<evidence type="ECO:0000313" key="2">
    <source>
        <dbReference type="Proteomes" id="UP000510868"/>
    </source>
</evidence>
<dbReference type="RefSeq" id="WP_181462661.1">
    <property type="nucleotide sequence ID" value="NZ_CP059275.1"/>
</dbReference>